<sequence length="68" mass="7708">MFGNPLVSLLIAGGDLARIYNKIRTAEDANDQAVVDEFGQKMYQKGRKDQLHTDTQTAKKVLKERKRS</sequence>
<evidence type="ECO:0000256" key="1">
    <source>
        <dbReference type="SAM" id="MobiDB-lite"/>
    </source>
</evidence>
<dbReference type="AlphaFoldDB" id="A0A1F7IAN4"/>
<gene>
    <name evidence="2" type="ORF">A3A74_01810</name>
</gene>
<organism evidence="2 3">
    <name type="scientific">Candidatus Roizmanbacteria bacterium RIFCSPLOWO2_01_FULL_35_13</name>
    <dbReference type="NCBI Taxonomy" id="1802055"/>
    <lineage>
        <taxon>Bacteria</taxon>
        <taxon>Candidatus Roizmaniibacteriota</taxon>
    </lineage>
</organism>
<proteinExistence type="predicted"/>
<feature type="region of interest" description="Disordered" evidence="1">
    <location>
        <begin position="45"/>
        <end position="68"/>
    </location>
</feature>
<comment type="caution">
    <text evidence="2">The sequence shown here is derived from an EMBL/GenBank/DDBJ whole genome shotgun (WGS) entry which is preliminary data.</text>
</comment>
<evidence type="ECO:0000313" key="3">
    <source>
        <dbReference type="Proteomes" id="UP000179270"/>
    </source>
</evidence>
<dbReference type="STRING" id="1802055.A3A74_01810"/>
<reference evidence="2 3" key="1">
    <citation type="journal article" date="2016" name="Nat. Commun.">
        <title>Thousands of microbial genomes shed light on interconnected biogeochemical processes in an aquifer system.</title>
        <authorList>
            <person name="Anantharaman K."/>
            <person name="Brown C.T."/>
            <person name="Hug L.A."/>
            <person name="Sharon I."/>
            <person name="Castelle C.J."/>
            <person name="Probst A.J."/>
            <person name="Thomas B.C."/>
            <person name="Singh A."/>
            <person name="Wilkins M.J."/>
            <person name="Karaoz U."/>
            <person name="Brodie E.L."/>
            <person name="Williams K.H."/>
            <person name="Hubbard S.S."/>
            <person name="Banfield J.F."/>
        </authorList>
    </citation>
    <scope>NUCLEOTIDE SEQUENCE [LARGE SCALE GENOMIC DNA]</scope>
</reference>
<evidence type="ECO:0000313" key="2">
    <source>
        <dbReference type="EMBL" id="OGK40421.1"/>
    </source>
</evidence>
<name>A0A1F7IAN4_9BACT</name>
<accession>A0A1F7IAN4</accession>
<protein>
    <submittedName>
        <fullName evidence="2">Uncharacterized protein</fullName>
    </submittedName>
</protein>
<dbReference type="Proteomes" id="UP000179270">
    <property type="component" value="Unassembled WGS sequence"/>
</dbReference>
<dbReference type="EMBL" id="MGAF01000033">
    <property type="protein sequence ID" value="OGK40421.1"/>
    <property type="molecule type" value="Genomic_DNA"/>
</dbReference>